<dbReference type="Proteomes" id="UP000178302">
    <property type="component" value="Unassembled WGS sequence"/>
</dbReference>
<organism evidence="1 2">
    <name type="scientific">Candidatus Tagabacteria bacterium RIFCSPLOWO2_01_FULL_39_11</name>
    <dbReference type="NCBI Taxonomy" id="1802295"/>
    <lineage>
        <taxon>Bacteria</taxon>
        <taxon>Candidatus Tagaibacteriota</taxon>
    </lineage>
</organism>
<dbReference type="InterPro" id="IPR050793">
    <property type="entry name" value="CMP-NeuNAc_synthase"/>
</dbReference>
<dbReference type="Pfam" id="PF02348">
    <property type="entry name" value="CTP_transf_3"/>
    <property type="match status" value="1"/>
</dbReference>
<dbReference type="InterPro" id="IPR003329">
    <property type="entry name" value="Cytidylyl_trans"/>
</dbReference>
<protein>
    <recommendedName>
        <fullName evidence="3">Pseudaminic acid cytidylyltransferase</fullName>
    </recommendedName>
</protein>
<dbReference type="PANTHER" id="PTHR21485">
    <property type="entry name" value="HAD SUPERFAMILY MEMBERS CMAS AND KDSC"/>
    <property type="match status" value="1"/>
</dbReference>
<reference evidence="1 2" key="1">
    <citation type="journal article" date="2016" name="Nat. Commun.">
        <title>Thousands of microbial genomes shed light on interconnected biogeochemical processes in an aquifer system.</title>
        <authorList>
            <person name="Anantharaman K."/>
            <person name="Brown C.T."/>
            <person name="Hug L.A."/>
            <person name="Sharon I."/>
            <person name="Castelle C.J."/>
            <person name="Probst A.J."/>
            <person name="Thomas B.C."/>
            <person name="Singh A."/>
            <person name="Wilkins M.J."/>
            <person name="Karaoz U."/>
            <person name="Brodie E.L."/>
            <person name="Williams K.H."/>
            <person name="Hubbard S.S."/>
            <person name="Banfield J.F."/>
        </authorList>
    </citation>
    <scope>NUCLEOTIDE SEQUENCE [LARGE SCALE GENOMIC DNA]</scope>
</reference>
<evidence type="ECO:0000313" key="1">
    <source>
        <dbReference type="EMBL" id="OHA13821.1"/>
    </source>
</evidence>
<dbReference type="AlphaFoldDB" id="A0A1G2LSQ4"/>
<comment type="caution">
    <text evidence="1">The sequence shown here is derived from an EMBL/GenBank/DDBJ whole genome shotgun (WGS) entry which is preliminary data.</text>
</comment>
<dbReference type="GO" id="GO:0008781">
    <property type="term" value="F:N-acylneuraminate cytidylyltransferase activity"/>
    <property type="evidence" value="ECO:0007669"/>
    <property type="project" value="TreeGrafter"/>
</dbReference>
<dbReference type="SUPFAM" id="SSF53448">
    <property type="entry name" value="Nucleotide-diphospho-sugar transferases"/>
    <property type="match status" value="1"/>
</dbReference>
<sequence>MKNICLIPARGSSKRIPKKNIVDFYGKPMIAHTIEAAIKSRLFRDNIYISSDSKEILAVADSYKDVKKILRPAEISGDKASLEDVTLHLLENIDVKFDNLCMLMPNCPLRNAEDVKKSYEILRKLKKNCLMSVVDYHWLYPFWALEEKNGRLDFFFGEKYLVDSKKLPKVYCPSGAVRWVKVANFLKEKKYYGKDLAKYLIPLERSVDIDNFEDLALAKKLFKIK</sequence>
<evidence type="ECO:0008006" key="3">
    <source>
        <dbReference type="Google" id="ProtNLM"/>
    </source>
</evidence>
<dbReference type="Gene3D" id="3.90.550.10">
    <property type="entry name" value="Spore Coat Polysaccharide Biosynthesis Protein SpsA, Chain A"/>
    <property type="match status" value="1"/>
</dbReference>
<name>A0A1G2LSQ4_9BACT</name>
<dbReference type="PANTHER" id="PTHR21485:SF6">
    <property type="entry name" value="N-ACYLNEURAMINATE CYTIDYLYLTRANSFERASE-RELATED"/>
    <property type="match status" value="1"/>
</dbReference>
<proteinExistence type="predicted"/>
<dbReference type="InterPro" id="IPR029044">
    <property type="entry name" value="Nucleotide-diphossugar_trans"/>
</dbReference>
<accession>A0A1G2LSQ4</accession>
<dbReference type="EMBL" id="MHQZ01000023">
    <property type="protein sequence ID" value="OHA13821.1"/>
    <property type="molecule type" value="Genomic_DNA"/>
</dbReference>
<gene>
    <name evidence="1" type="ORF">A2909_00875</name>
</gene>
<evidence type="ECO:0000313" key="2">
    <source>
        <dbReference type="Proteomes" id="UP000178302"/>
    </source>
</evidence>
<dbReference type="CDD" id="cd02513">
    <property type="entry name" value="CMP-NeuAc_Synthase"/>
    <property type="match status" value="1"/>
</dbReference>